<feature type="transmembrane region" description="Helical" evidence="7">
    <location>
        <begin position="147"/>
        <end position="168"/>
    </location>
</feature>
<dbReference type="PROSITE" id="PS51371">
    <property type="entry name" value="CBS"/>
    <property type="match status" value="1"/>
</dbReference>
<organism evidence="9 10">
    <name type="scientific">Gossypium raimondii</name>
    <name type="common">Peruvian cotton</name>
    <name type="synonym">Gossypium klotzschianum subsp. raimondii</name>
    <dbReference type="NCBI Taxonomy" id="29730"/>
    <lineage>
        <taxon>Eukaryota</taxon>
        <taxon>Viridiplantae</taxon>
        <taxon>Streptophyta</taxon>
        <taxon>Embryophyta</taxon>
        <taxon>Tracheophyta</taxon>
        <taxon>Spermatophyta</taxon>
        <taxon>Magnoliopsida</taxon>
        <taxon>eudicotyledons</taxon>
        <taxon>Gunneridae</taxon>
        <taxon>Pentapetalae</taxon>
        <taxon>rosids</taxon>
        <taxon>malvids</taxon>
        <taxon>Malvales</taxon>
        <taxon>Malvaceae</taxon>
        <taxon>Malvoideae</taxon>
        <taxon>Gossypium</taxon>
    </lineage>
</organism>
<feature type="transmembrane region" description="Helical" evidence="7">
    <location>
        <begin position="239"/>
        <end position="265"/>
    </location>
</feature>
<keyword evidence="5 7" id="KW-0472">Membrane</keyword>
<evidence type="ECO:0000256" key="3">
    <source>
        <dbReference type="ARBA" id="ARBA00022692"/>
    </source>
</evidence>
<proteinExistence type="inferred from homology"/>
<dbReference type="AlphaFoldDB" id="A0A0D2SMX5"/>
<dbReference type="CDD" id="cd04592">
    <property type="entry name" value="CBS_pair_voltage-gated_CLC_euk_bac"/>
    <property type="match status" value="1"/>
</dbReference>
<name>A0A0D2SMX5_GOSRA</name>
<feature type="domain" description="CBS" evidence="8">
    <location>
        <begin position="459"/>
        <end position="516"/>
    </location>
</feature>
<dbReference type="PRINTS" id="PR00762">
    <property type="entry name" value="CLCHANNEL"/>
</dbReference>
<sequence>MMRGESSDQMHLLRSNIHKHENGDELESPLPNKNNTGVVDLLKHSRLDKGFSSRRLSFKRLDRYRDRDNHHDHDHHGTYLVDGSDELGDGAPPEWALLLIGCLLGLASGLLVAAFNKGVHVIHEWAWAGTPNEGAAWLRSQKLADTWHRILLIPVAGGVIVGMMHGLLEVLSQIRQSSSSQQQGFDLVAGVFPTIKAIQAAVTLGTGCSLGPEGPSVDIGKSCANGFSLTMENNRERRIALVAAGAASGISSGFNAAVAGCVFAIETVLRPLRAENSPPFTTAMIILASVISSTVSSALLGTEPAFTVPSYDLKSAAGAGMIALKYPGILYWGFTNVNEILHTGKTLSAPGIWLLTQLAAAKVVATALCKGSGLVGGLYAPSLMMGAAVGAVFGGSAAKLTNSAIPGIAAVAQPQAYALVGMAATLASVCSVPLTSVLLLFELTKDYRILLPLMVSEAMSKKYLKVSMAVTVKEAMKCMHDSHQNCALVVDKDDLLEGILTYGDIRRYLSKKQSDVSIDDSTALDVNTCVVSSVCTRGISYRGQERALLICYPETNLAIAKVLMEAKEIKQLPVVKSSGEPRQGRKRRIVGVLYYESIWNCLREEINHRKSVHQQRKENNVEEVVNSH</sequence>
<dbReference type="CDD" id="cd00400">
    <property type="entry name" value="Voltage_gated_ClC"/>
    <property type="match status" value="1"/>
</dbReference>
<keyword evidence="7" id="KW-0868">Chloride</keyword>
<keyword evidence="3 7" id="KW-0812">Transmembrane</keyword>
<feature type="transmembrane region" description="Helical" evidence="7">
    <location>
        <begin position="416"/>
        <end position="441"/>
    </location>
</feature>
<dbReference type="SUPFAM" id="SSF81340">
    <property type="entry name" value="Clc chloride channel"/>
    <property type="match status" value="1"/>
</dbReference>
<evidence type="ECO:0000256" key="4">
    <source>
        <dbReference type="ARBA" id="ARBA00022989"/>
    </source>
</evidence>
<evidence type="ECO:0000256" key="1">
    <source>
        <dbReference type="ARBA" id="ARBA00004141"/>
    </source>
</evidence>
<dbReference type="InterPro" id="IPR050368">
    <property type="entry name" value="ClC-type_chloride_channel"/>
</dbReference>
<feature type="transmembrane region" description="Helical" evidence="7">
    <location>
        <begin position="95"/>
        <end position="115"/>
    </location>
</feature>
<dbReference type="InterPro" id="IPR014743">
    <property type="entry name" value="Cl-channel_core"/>
</dbReference>
<evidence type="ECO:0000259" key="8">
    <source>
        <dbReference type="PROSITE" id="PS51371"/>
    </source>
</evidence>
<comment type="similarity">
    <text evidence="2 7">Belongs to the chloride channel (TC 2.A.49) family.</text>
</comment>
<dbReference type="Gene3D" id="1.10.3080.10">
    <property type="entry name" value="Clc chloride channel"/>
    <property type="match status" value="2"/>
</dbReference>
<keyword evidence="7" id="KW-0813">Transport</keyword>
<dbReference type="SMART" id="SM00116">
    <property type="entry name" value="CBS"/>
    <property type="match status" value="2"/>
</dbReference>
<dbReference type="Gramene" id="KJB45519">
    <property type="protein sequence ID" value="KJB45519"/>
    <property type="gene ID" value="B456_007G309900"/>
</dbReference>
<dbReference type="GO" id="GO:0005794">
    <property type="term" value="C:Golgi apparatus"/>
    <property type="evidence" value="ECO:0007669"/>
    <property type="project" value="TreeGrafter"/>
</dbReference>
<dbReference type="SUPFAM" id="SSF54631">
    <property type="entry name" value="CBS-domain pair"/>
    <property type="match status" value="1"/>
</dbReference>
<evidence type="ECO:0000256" key="2">
    <source>
        <dbReference type="ARBA" id="ARBA00009476"/>
    </source>
</evidence>
<reference evidence="9 10" key="1">
    <citation type="journal article" date="2012" name="Nature">
        <title>Repeated polyploidization of Gossypium genomes and the evolution of spinnable cotton fibres.</title>
        <authorList>
            <person name="Paterson A.H."/>
            <person name="Wendel J.F."/>
            <person name="Gundlach H."/>
            <person name="Guo H."/>
            <person name="Jenkins J."/>
            <person name="Jin D."/>
            <person name="Llewellyn D."/>
            <person name="Showmaker K.C."/>
            <person name="Shu S."/>
            <person name="Udall J."/>
            <person name="Yoo M.J."/>
            <person name="Byers R."/>
            <person name="Chen W."/>
            <person name="Doron-Faigenboim A."/>
            <person name="Duke M.V."/>
            <person name="Gong L."/>
            <person name="Grimwood J."/>
            <person name="Grover C."/>
            <person name="Grupp K."/>
            <person name="Hu G."/>
            <person name="Lee T.H."/>
            <person name="Li J."/>
            <person name="Lin L."/>
            <person name="Liu T."/>
            <person name="Marler B.S."/>
            <person name="Page J.T."/>
            <person name="Roberts A.W."/>
            <person name="Romanel E."/>
            <person name="Sanders W.S."/>
            <person name="Szadkowski E."/>
            <person name="Tan X."/>
            <person name="Tang H."/>
            <person name="Xu C."/>
            <person name="Wang J."/>
            <person name="Wang Z."/>
            <person name="Zhang D."/>
            <person name="Zhang L."/>
            <person name="Ashrafi H."/>
            <person name="Bedon F."/>
            <person name="Bowers J.E."/>
            <person name="Brubaker C.L."/>
            <person name="Chee P.W."/>
            <person name="Das S."/>
            <person name="Gingle A.R."/>
            <person name="Haigler C.H."/>
            <person name="Harker D."/>
            <person name="Hoffmann L.V."/>
            <person name="Hovav R."/>
            <person name="Jones D.C."/>
            <person name="Lemke C."/>
            <person name="Mansoor S."/>
            <person name="ur Rahman M."/>
            <person name="Rainville L.N."/>
            <person name="Rambani A."/>
            <person name="Reddy U.K."/>
            <person name="Rong J.K."/>
            <person name="Saranga Y."/>
            <person name="Scheffler B.E."/>
            <person name="Scheffler J.A."/>
            <person name="Stelly D.M."/>
            <person name="Triplett B.A."/>
            <person name="Van Deynze A."/>
            <person name="Vaslin M.F."/>
            <person name="Waghmare V.N."/>
            <person name="Walford S.A."/>
            <person name="Wright R.J."/>
            <person name="Zaki E.A."/>
            <person name="Zhang T."/>
            <person name="Dennis E.S."/>
            <person name="Mayer K.F."/>
            <person name="Peterson D.G."/>
            <person name="Rokhsar D.S."/>
            <person name="Wang X."/>
            <person name="Schmutz J."/>
        </authorList>
    </citation>
    <scope>NUCLEOTIDE SEQUENCE [LARGE SCALE GENOMIC DNA]</scope>
</reference>
<dbReference type="PANTHER" id="PTHR43427:SF3">
    <property type="entry name" value="CHLORIDE CHANNEL PROTEIN CLC-F"/>
    <property type="match status" value="1"/>
</dbReference>
<dbReference type="Proteomes" id="UP000032304">
    <property type="component" value="Chromosome 7"/>
</dbReference>
<dbReference type="GO" id="GO:0016020">
    <property type="term" value="C:membrane"/>
    <property type="evidence" value="ECO:0007669"/>
    <property type="project" value="UniProtKB-SubCell"/>
</dbReference>
<dbReference type="InterPro" id="IPR001807">
    <property type="entry name" value="ClC"/>
</dbReference>
<dbReference type="PANTHER" id="PTHR43427">
    <property type="entry name" value="CHLORIDE CHANNEL PROTEIN CLC-E"/>
    <property type="match status" value="1"/>
</dbReference>
<keyword evidence="4 7" id="KW-1133">Transmembrane helix</keyword>
<accession>A0A0D2SMX5</accession>
<comment type="caution">
    <text evidence="7">Lacks conserved residue(s) required for the propagation of feature annotation.</text>
</comment>
<evidence type="ECO:0000256" key="5">
    <source>
        <dbReference type="ARBA" id="ARBA00023136"/>
    </source>
</evidence>
<keyword evidence="10" id="KW-1185">Reference proteome</keyword>
<evidence type="ECO:0000256" key="7">
    <source>
        <dbReference type="RuleBase" id="RU361221"/>
    </source>
</evidence>
<keyword evidence="7" id="KW-0406">Ion transport</keyword>
<keyword evidence="6" id="KW-0129">CBS domain</keyword>
<evidence type="ECO:0000256" key="6">
    <source>
        <dbReference type="PROSITE-ProRule" id="PRU00703"/>
    </source>
</evidence>
<evidence type="ECO:0000313" key="9">
    <source>
        <dbReference type="EMBL" id="KJB45519.1"/>
    </source>
</evidence>
<dbReference type="GO" id="GO:0005254">
    <property type="term" value="F:chloride channel activity"/>
    <property type="evidence" value="ECO:0007669"/>
    <property type="project" value="UniProtKB-UniRule"/>
</dbReference>
<feature type="transmembrane region" description="Helical" evidence="7">
    <location>
        <begin position="352"/>
        <end position="369"/>
    </location>
</feature>
<feature type="transmembrane region" description="Helical" evidence="7">
    <location>
        <begin position="280"/>
        <end position="301"/>
    </location>
</feature>
<dbReference type="GO" id="GO:0009507">
    <property type="term" value="C:chloroplast"/>
    <property type="evidence" value="ECO:0007669"/>
    <property type="project" value="TreeGrafter"/>
</dbReference>
<protein>
    <recommendedName>
        <fullName evidence="7">Chloride channel protein</fullName>
    </recommendedName>
</protein>
<dbReference type="Pfam" id="PF00654">
    <property type="entry name" value="Voltage_CLC"/>
    <property type="match status" value="2"/>
</dbReference>
<dbReference type="InterPro" id="IPR000644">
    <property type="entry name" value="CBS_dom"/>
</dbReference>
<dbReference type="EMBL" id="CM001746">
    <property type="protein sequence ID" value="KJB45519.1"/>
    <property type="molecule type" value="Genomic_DNA"/>
</dbReference>
<comment type="subcellular location">
    <subcellularLocation>
        <location evidence="1 7">Membrane</location>
        <topology evidence="1 7">Multi-pass membrane protein</topology>
    </subcellularLocation>
</comment>
<evidence type="ECO:0000313" key="10">
    <source>
        <dbReference type="Proteomes" id="UP000032304"/>
    </source>
</evidence>
<feature type="transmembrane region" description="Helical" evidence="7">
    <location>
        <begin position="313"/>
        <end position="332"/>
    </location>
</feature>
<feature type="transmembrane region" description="Helical" evidence="7">
    <location>
        <begin position="376"/>
        <end position="396"/>
    </location>
</feature>
<dbReference type="InterPro" id="IPR046342">
    <property type="entry name" value="CBS_dom_sf"/>
</dbReference>
<gene>
    <name evidence="9" type="ORF">B456_007G309900</name>
</gene>